<protein>
    <submittedName>
        <fullName evidence="3">Alpha/beta hydrolase</fullName>
    </submittedName>
</protein>
<dbReference type="Gene3D" id="3.40.50.1820">
    <property type="entry name" value="alpha/beta hydrolase"/>
    <property type="match status" value="1"/>
</dbReference>
<name>A0A7C1T4C8_9HYPH</name>
<dbReference type="InterPro" id="IPR000073">
    <property type="entry name" value="AB_hydrolase_1"/>
</dbReference>
<gene>
    <name evidence="3" type="ORF">ENP70_17200</name>
</gene>
<organism evidence="3">
    <name type="scientific">Agrobacterium albertimagni</name>
    <dbReference type="NCBI Taxonomy" id="147266"/>
    <lineage>
        <taxon>Bacteria</taxon>
        <taxon>Pseudomonadati</taxon>
        <taxon>Pseudomonadota</taxon>
        <taxon>Alphaproteobacteria</taxon>
        <taxon>Hyphomicrobiales</taxon>
        <taxon>Rhizobiaceae</taxon>
        <taxon>Rhizobium/Agrobacterium group</taxon>
        <taxon>Agrobacterium</taxon>
    </lineage>
</organism>
<dbReference type="PANTHER" id="PTHR43798">
    <property type="entry name" value="MONOACYLGLYCEROL LIPASE"/>
    <property type="match status" value="1"/>
</dbReference>
<feature type="region of interest" description="Disordered" evidence="1">
    <location>
        <begin position="326"/>
        <end position="388"/>
    </location>
</feature>
<comment type="caution">
    <text evidence="3">The sequence shown here is derived from an EMBL/GenBank/DDBJ whole genome shotgun (WGS) entry which is preliminary data.</text>
</comment>
<reference evidence="3" key="1">
    <citation type="journal article" date="2020" name="mSystems">
        <title>Genome- and Community-Level Interaction Insights into Carbon Utilization and Element Cycling Functions of Hydrothermarchaeota in Hydrothermal Sediment.</title>
        <authorList>
            <person name="Zhou Z."/>
            <person name="Liu Y."/>
            <person name="Xu W."/>
            <person name="Pan J."/>
            <person name="Luo Z.H."/>
            <person name="Li M."/>
        </authorList>
    </citation>
    <scope>NUCLEOTIDE SEQUENCE [LARGE SCALE GENOMIC DNA]</scope>
    <source>
        <strain evidence="3">SpSt-243</strain>
    </source>
</reference>
<accession>A0A7C1T4C8</accession>
<dbReference type="GO" id="GO:0016787">
    <property type="term" value="F:hydrolase activity"/>
    <property type="evidence" value="ECO:0007669"/>
    <property type="project" value="UniProtKB-KW"/>
</dbReference>
<dbReference type="AlphaFoldDB" id="A0A7C1T4C8"/>
<proteinExistence type="predicted"/>
<feature type="compositionally biased region" description="Basic residues" evidence="1">
    <location>
        <begin position="342"/>
        <end position="351"/>
    </location>
</feature>
<dbReference type="EMBL" id="DSKI01000882">
    <property type="protein sequence ID" value="HEB45381.1"/>
    <property type="molecule type" value="Genomic_DNA"/>
</dbReference>
<dbReference type="InterPro" id="IPR050266">
    <property type="entry name" value="AB_hydrolase_sf"/>
</dbReference>
<sequence length="388" mass="42783">MTLSPPPAEWIGKNDLPQDFVLIHGMVMAPSFWRTYSPDVVRRARSAAYALPGHHPWKLSEPGQAITPEAVAAAYAEAIRRDFGGRPVTLIGHSTGGFVSLLIARHYPELVKSIVLIGAFACGRFEGQERLPAKLLRVPRVGPFLFRQFFQRWISTSEQFRWGSIECVFDKGCPWQNERAVAAMEEVRLQLQQARPEDIAACIRFMSATTLVHDLAEIRRPVLNIVGAEDAIVPSAHQLRVSKLLPQVQTVLLRNCGHLPMVEHQTMTAGIISAFVDGMATIEEKRQRQISAPAGKASVDLFRLMGLGLRRTEQSVSGRVQTAQQTIFHPGSGEGPNEYYPHRHSNSASHRRAAELGLQPRLGLRSVGGSGPCTAHPHHSDVDGSNLT</sequence>
<keyword evidence="3" id="KW-0378">Hydrolase</keyword>
<evidence type="ECO:0000256" key="1">
    <source>
        <dbReference type="SAM" id="MobiDB-lite"/>
    </source>
</evidence>
<dbReference type="Pfam" id="PF00561">
    <property type="entry name" value="Abhydrolase_1"/>
    <property type="match status" value="1"/>
</dbReference>
<evidence type="ECO:0000313" key="3">
    <source>
        <dbReference type="EMBL" id="HEB45381.1"/>
    </source>
</evidence>
<dbReference type="SUPFAM" id="SSF53474">
    <property type="entry name" value="alpha/beta-Hydrolases"/>
    <property type="match status" value="1"/>
</dbReference>
<dbReference type="InterPro" id="IPR029058">
    <property type="entry name" value="AB_hydrolase_fold"/>
</dbReference>
<feature type="domain" description="AB hydrolase-1" evidence="2">
    <location>
        <begin position="20"/>
        <end position="264"/>
    </location>
</feature>
<evidence type="ECO:0000259" key="2">
    <source>
        <dbReference type="Pfam" id="PF00561"/>
    </source>
</evidence>